<dbReference type="Pfam" id="PF00668">
    <property type="entry name" value="Condensation"/>
    <property type="match status" value="1"/>
</dbReference>
<reference evidence="3 4" key="1">
    <citation type="submission" date="2020-03" db="EMBL/GenBank/DDBJ databases">
        <title>Genomic Encyclopedia of Type Strains, Phase IV (KMG-IV): sequencing the most valuable type-strain genomes for metagenomic binning, comparative biology and taxonomic classification.</title>
        <authorList>
            <person name="Goeker M."/>
        </authorList>
    </citation>
    <scope>NUCLEOTIDE SEQUENCE [LARGE SCALE GENOMIC DNA]</scope>
    <source>
        <strain evidence="3 4">DSM 103870</strain>
    </source>
</reference>
<sequence length="1322" mass="142217">MTATPAPAAGRPSPSPPERHPLLQAQEGIWFAQRLDPENPVFNTGQIVTLSGPLDRDAFKAAVEQALREAPALAARFIDGRDGPEQTIGAAPPAALSIFDFSRESDPLAAARAHIDRDMARPRDPTRDPLVTEHLLVVGPGLYLWHQNIHHLVIDGFGTALLNRRIAALYNEAVAAVPAQETEFGAFSGYLAEDAAYAGSTREDRERAFWHDLFADRPHVAGIAPGEAASAHSFHRFTLSLPEETARALTARAADMGLSWPDLLTTLAGAFIVRHAGGDEAIIGVPHMGRFGSASARVPSMVMNVLPVRVRVDEDAPLGDLAADTARKLTRTRRHGRYRSEQLRRDLGLIGQDRRLYGPLINILPFDEPLGLHGVASDIAVPGAGAVDDLTFTLRADREGRQIRLELDANPALYSADRTRQLGRRFIAFVHAAAQAERLADAPTLSPDEYGQWFAAQRATAHPVAETTLAALLACTARSTPDAPALAEGAQRWTYAELERETAAFAHRLRAAGVKPGDAVAVALPRSRHLVLALLAIVRLGAAYLPLDADHPRERLTRILRSAAPRVVVTTRELRHRLPEGAPPFVIDEEDAAPPDGEPFHDPAPGDAAYIIYTSGSTGVPKGVVVEHRAIVNRLLWMAAHYGIGPGDRILQKTPATFDVSVWEFFLPFITGATLVVAPPDTHKDPGALAALVREHAVTTMHFVPSMLALFLDEPKVRGLAIRRVFVSGEELPAKLRDRFHELIAGELHNLYGPTEAAVDVSYWEASAADRSQPVPIGFPVWNTRLYVLDARRRPLPAGIVGELYLSGRQLARGYLGQPELTDERFVADPFFPGERMYRTGDLALAREDGAIVFLGRTDHQVKLRGLRIELGEIEAAALADEAVAQAVVDARDDGAGGKRLVAYVTQKPGRDIDTERLRAAIAARVPDYMVPAAFVTLARLPLSANGKLDRKALPEPAFAGHAGRKPESATEKRVAALFARCLRLDEATIAADDDFFSLGGHSLLAAKLMQQVRDDWAQALGGNPFGLGVVFTDPTVARLAARIDAACAPGNGFSATENEGLAPLIRLNDGRGASPLFCIHPAGGISWCYGGLARALPAHAVYGLQARGLDPQAPAPASIETMAADYIALARTIVPDGPIHLAGWSVGGIIAHAMAVQLVESGAPHGLLALLDAYPSDSWRDQSDPSEDVSLKALVQIAGHDVSELGDGPLTREKVVAYLRGIDNPLGLLSDRALTGVVQVVAANNRLVRGHWHRFYPGGVLYFRAALDHAGTDLTPQLWTPYAASLDVHDVPSLHAHLTGAAAAAHIAPVIADRLRRLSLS</sequence>
<keyword evidence="3" id="KW-0548">Nucleotidyltransferase</keyword>
<comment type="caution">
    <text evidence="3">The sequence shown here is derived from an EMBL/GenBank/DDBJ whole genome shotgun (WGS) entry which is preliminary data.</text>
</comment>
<dbReference type="InterPro" id="IPR023213">
    <property type="entry name" value="CAT-like_dom_sf"/>
</dbReference>
<dbReference type="PANTHER" id="PTHR45527">
    <property type="entry name" value="NONRIBOSOMAL PEPTIDE SYNTHETASE"/>
    <property type="match status" value="1"/>
</dbReference>
<evidence type="ECO:0000256" key="1">
    <source>
        <dbReference type="SAM" id="MobiDB-lite"/>
    </source>
</evidence>
<dbReference type="InterPro" id="IPR020845">
    <property type="entry name" value="AMP-binding_CS"/>
</dbReference>
<dbReference type="Proteomes" id="UP001429580">
    <property type="component" value="Unassembled WGS sequence"/>
</dbReference>
<feature type="compositionally biased region" description="Low complexity" evidence="1">
    <location>
        <begin position="1"/>
        <end position="12"/>
    </location>
</feature>
<evidence type="ECO:0000313" key="3">
    <source>
        <dbReference type="EMBL" id="NIJ56410.1"/>
    </source>
</evidence>
<dbReference type="EMBL" id="JAASQI010000001">
    <property type="protein sequence ID" value="NIJ56410.1"/>
    <property type="molecule type" value="Genomic_DNA"/>
</dbReference>
<protein>
    <submittedName>
        <fullName evidence="3">Enterobactin synthetase component F</fullName>
        <ecNumber evidence="3">2.7.7.-</ecNumber>
    </submittedName>
</protein>
<gene>
    <name evidence="3" type="ORF">FHS82_000223</name>
</gene>
<name>A0ABX0UXT6_9HYPH</name>
<evidence type="ECO:0000259" key="2">
    <source>
        <dbReference type="PROSITE" id="PS50075"/>
    </source>
</evidence>
<dbReference type="InterPro" id="IPR009081">
    <property type="entry name" value="PP-bd_ACP"/>
</dbReference>
<dbReference type="NCBIfam" id="TIGR01733">
    <property type="entry name" value="AA-adenyl-dom"/>
    <property type="match status" value="1"/>
</dbReference>
<dbReference type="SUPFAM" id="SSF53474">
    <property type="entry name" value="alpha/beta-Hydrolases"/>
    <property type="match status" value="1"/>
</dbReference>
<dbReference type="PROSITE" id="PS50075">
    <property type="entry name" value="CARRIER"/>
    <property type="match status" value="1"/>
</dbReference>
<dbReference type="Gene3D" id="3.30.559.10">
    <property type="entry name" value="Chloramphenicol acetyltransferase-like domain"/>
    <property type="match status" value="1"/>
</dbReference>
<dbReference type="SUPFAM" id="SSF47336">
    <property type="entry name" value="ACP-like"/>
    <property type="match status" value="1"/>
</dbReference>
<dbReference type="Pfam" id="PF13193">
    <property type="entry name" value="AMP-binding_C"/>
    <property type="match status" value="1"/>
</dbReference>
<proteinExistence type="predicted"/>
<dbReference type="InterPro" id="IPR010071">
    <property type="entry name" value="AA_adenyl_dom"/>
</dbReference>
<dbReference type="Gene3D" id="3.40.50.1820">
    <property type="entry name" value="alpha/beta hydrolase"/>
    <property type="match status" value="1"/>
</dbReference>
<dbReference type="Pfam" id="PF00975">
    <property type="entry name" value="Thioesterase"/>
    <property type="match status" value="1"/>
</dbReference>
<dbReference type="CDD" id="cd17646">
    <property type="entry name" value="A_NRPS_AB3403-like"/>
    <property type="match status" value="1"/>
</dbReference>
<dbReference type="InterPro" id="IPR001242">
    <property type="entry name" value="Condensation_dom"/>
</dbReference>
<evidence type="ECO:0000313" key="4">
    <source>
        <dbReference type="Proteomes" id="UP001429580"/>
    </source>
</evidence>
<dbReference type="RefSeq" id="WP_166947859.1">
    <property type="nucleotide sequence ID" value="NZ_JAASQI010000001.1"/>
</dbReference>
<dbReference type="InterPro" id="IPR000873">
    <property type="entry name" value="AMP-dep_synth/lig_dom"/>
</dbReference>
<dbReference type="PANTHER" id="PTHR45527:SF1">
    <property type="entry name" value="FATTY ACID SYNTHASE"/>
    <property type="match status" value="1"/>
</dbReference>
<dbReference type="SUPFAM" id="SSF52777">
    <property type="entry name" value="CoA-dependent acyltransferases"/>
    <property type="match status" value="2"/>
</dbReference>
<keyword evidence="4" id="KW-1185">Reference proteome</keyword>
<keyword evidence="3" id="KW-0808">Transferase</keyword>
<dbReference type="InterPro" id="IPR045851">
    <property type="entry name" value="AMP-bd_C_sf"/>
</dbReference>
<dbReference type="Gene3D" id="2.30.38.10">
    <property type="entry name" value="Luciferase, Domain 3"/>
    <property type="match status" value="1"/>
</dbReference>
<dbReference type="InterPro" id="IPR001031">
    <property type="entry name" value="Thioesterase"/>
</dbReference>
<dbReference type="InterPro" id="IPR025110">
    <property type="entry name" value="AMP-bd_C"/>
</dbReference>
<organism evidence="3 4">
    <name type="scientific">Pseudochelatococcus lubricantis</name>
    <dbReference type="NCBI Taxonomy" id="1538102"/>
    <lineage>
        <taxon>Bacteria</taxon>
        <taxon>Pseudomonadati</taxon>
        <taxon>Pseudomonadota</taxon>
        <taxon>Alphaproteobacteria</taxon>
        <taxon>Hyphomicrobiales</taxon>
        <taxon>Chelatococcaceae</taxon>
        <taxon>Pseudochelatococcus</taxon>
    </lineage>
</organism>
<dbReference type="PROSITE" id="PS00455">
    <property type="entry name" value="AMP_BINDING"/>
    <property type="match status" value="1"/>
</dbReference>
<dbReference type="InterPro" id="IPR029058">
    <property type="entry name" value="AB_hydrolase_fold"/>
</dbReference>
<feature type="region of interest" description="Disordered" evidence="1">
    <location>
        <begin position="1"/>
        <end position="21"/>
    </location>
</feature>
<dbReference type="Pfam" id="PF00550">
    <property type="entry name" value="PP-binding"/>
    <property type="match status" value="1"/>
</dbReference>
<dbReference type="SUPFAM" id="SSF56801">
    <property type="entry name" value="Acetyl-CoA synthetase-like"/>
    <property type="match status" value="1"/>
</dbReference>
<dbReference type="InterPro" id="IPR036736">
    <property type="entry name" value="ACP-like_sf"/>
</dbReference>
<feature type="domain" description="Carrier" evidence="2">
    <location>
        <begin position="966"/>
        <end position="1048"/>
    </location>
</feature>
<dbReference type="Gene3D" id="3.30.300.30">
    <property type="match status" value="1"/>
</dbReference>
<dbReference type="Gene3D" id="3.40.50.980">
    <property type="match status" value="2"/>
</dbReference>
<dbReference type="GO" id="GO:0016779">
    <property type="term" value="F:nucleotidyltransferase activity"/>
    <property type="evidence" value="ECO:0007669"/>
    <property type="project" value="UniProtKB-KW"/>
</dbReference>
<dbReference type="EC" id="2.7.7.-" evidence="3"/>
<dbReference type="Pfam" id="PF00501">
    <property type="entry name" value="AMP-binding"/>
    <property type="match status" value="1"/>
</dbReference>
<accession>A0ABX0UXT6</accession>
<dbReference type="Gene3D" id="3.30.559.30">
    <property type="entry name" value="Nonribosomal peptide synthetase, condensation domain"/>
    <property type="match status" value="1"/>
</dbReference>